<dbReference type="Pfam" id="PF25324">
    <property type="entry name" value="DUF7881"/>
    <property type="match status" value="1"/>
</dbReference>
<evidence type="ECO:0000259" key="2">
    <source>
        <dbReference type="Pfam" id="PF25324"/>
    </source>
</evidence>
<dbReference type="InterPro" id="IPR057203">
    <property type="entry name" value="DUF7881"/>
</dbReference>
<evidence type="ECO:0000313" key="3">
    <source>
        <dbReference type="EMBL" id="CAG8283047.1"/>
    </source>
</evidence>
<dbReference type="AlphaFoldDB" id="A0A9W4IH45"/>
<accession>A0A9W4IH45</accession>
<feature type="domain" description="DUF7881" evidence="2">
    <location>
        <begin position="9"/>
        <end position="85"/>
    </location>
</feature>
<dbReference type="InterPro" id="IPR003615">
    <property type="entry name" value="HNH_nuc"/>
</dbReference>
<comment type="caution">
    <text evidence="3">The sequence shown here is derived from an EMBL/GenBank/DDBJ whole genome shotgun (WGS) entry which is preliminary data.</text>
</comment>
<name>A0A9W4IH45_PENNA</name>
<dbReference type="Pfam" id="PF13391">
    <property type="entry name" value="HNH_2"/>
    <property type="match status" value="1"/>
</dbReference>
<sequence>MQSGRSSFRNVHFYDASNGQLLGGLYQAGSVTESNLIWILGSVLFVGTERFTTTFTIRHRESGRDMTPSNNPVMSGHYDIFSDGNSRTSFSIGMFMLTCQLGTIAVTEEPWFPRMGSHSVSGREESFRKDVRQRDRKCVISGIINELAGVDWWAGFQAAHVFPLEKESLWIEHGYGRYITNTDDTPRTSKINTVQNGLLMNAALHICFDQYMFSVNPDDGYKIVTFVPDQWQIDRRVLDPVCRQPNDPNHVADDLLRWHFRQSVLANMRGAGEPVFETDFPPGTYKMTTLRNEQYGKERFEMELELRLRPMAKEET</sequence>
<feature type="domain" description="HNH nuclease" evidence="1">
    <location>
        <begin position="138"/>
        <end position="216"/>
    </location>
</feature>
<gene>
    <name evidence="3" type="ORF">PNAL_LOCUS9447</name>
</gene>
<evidence type="ECO:0000313" key="4">
    <source>
        <dbReference type="Proteomes" id="UP001153461"/>
    </source>
</evidence>
<dbReference type="EMBL" id="CAJVNV010000620">
    <property type="protein sequence ID" value="CAG8283047.1"/>
    <property type="molecule type" value="Genomic_DNA"/>
</dbReference>
<organism evidence="3 4">
    <name type="scientific">Penicillium nalgiovense</name>
    <dbReference type="NCBI Taxonomy" id="60175"/>
    <lineage>
        <taxon>Eukaryota</taxon>
        <taxon>Fungi</taxon>
        <taxon>Dikarya</taxon>
        <taxon>Ascomycota</taxon>
        <taxon>Pezizomycotina</taxon>
        <taxon>Eurotiomycetes</taxon>
        <taxon>Eurotiomycetidae</taxon>
        <taxon>Eurotiales</taxon>
        <taxon>Aspergillaceae</taxon>
        <taxon>Penicillium</taxon>
    </lineage>
</organism>
<reference evidence="3" key="1">
    <citation type="submission" date="2021-07" db="EMBL/GenBank/DDBJ databases">
        <authorList>
            <person name="Branca A.L. A."/>
        </authorList>
    </citation>
    <scope>NUCLEOTIDE SEQUENCE</scope>
</reference>
<evidence type="ECO:0008006" key="5">
    <source>
        <dbReference type="Google" id="ProtNLM"/>
    </source>
</evidence>
<proteinExistence type="predicted"/>
<evidence type="ECO:0000259" key="1">
    <source>
        <dbReference type="Pfam" id="PF13391"/>
    </source>
</evidence>
<dbReference type="OrthoDB" id="431169at2759"/>
<protein>
    <recommendedName>
        <fullName evidence="5">HNH nuclease domain-containing protein</fullName>
    </recommendedName>
</protein>
<dbReference type="Proteomes" id="UP001153461">
    <property type="component" value="Unassembled WGS sequence"/>
</dbReference>